<dbReference type="EMBL" id="CZPZ01000012">
    <property type="protein sequence ID" value="CUS35526.1"/>
    <property type="molecule type" value="Genomic_DNA"/>
</dbReference>
<reference evidence="6" key="1">
    <citation type="submission" date="2015-10" db="EMBL/GenBank/DDBJ databases">
        <authorList>
            <person name="Luecker S."/>
            <person name="Luecker S."/>
        </authorList>
    </citation>
    <scope>NUCLEOTIDE SEQUENCE [LARGE SCALE GENOMIC DNA]</scope>
</reference>
<dbReference type="Proteomes" id="UP000198736">
    <property type="component" value="Unassembled WGS sequence"/>
</dbReference>
<evidence type="ECO:0000313" key="6">
    <source>
        <dbReference type="Proteomes" id="UP000198736"/>
    </source>
</evidence>
<feature type="coiled-coil region" evidence="2">
    <location>
        <begin position="105"/>
        <end position="233"/>
    </location>
</feature>
<dbReference type="PANTHER" id="PTHR30329:SF21">
    <property type="entry name" value="LIPOPROTEIN YIAD-RELATED"/>
    <property type="match status" value="1"/>
</dbReference>
<dbReference type="SUPFAM" id="SSF103088">
    <property type="entry name" value="OmpA-like"/>
    <property type="match status" value="1"/>
</dbReference>
<sequence>MMMKLVAFAFLFTFTVNGQESSLAAATQPTVDQQPTAVQSDSGQRSLLAMLVGLLTPADVRHARQDSEVGSYVHQVNSDETSPAPSITPMTSITIDTPQGQPSEIEKETVRLEQLLEQLTAKEKELSLLREKTAAAANQVNVEKTRAEALEAQLTQKEQELAGLCTQRDTHQQMSQELNRTRSSLELARQQVFDIERQFATNNDQLDTAMQRIADLDLQLVAKEQEFQLAKANMDMELAARDSQLAQAKRLLTSLGKSLPKPVKLPSYAKNGLPQPTITTARATADLTRVSEKLASALQDELKRGTVVLEQRGDKLTLALSSGELFAKGRVTMTPAGTTLVKRIGVALRKFRPQSVEVAGHTDSTPVKYDSRRPFKDNGELSQARAENAGKALIKGGLGADRVRAVGYADARPIATNDTEEGRSKNRRVEIVVIQSAEPIASTNETDEQIARNARGTSQYGGIVKKVSNR</sequence>
<name>A0A0S4LHV5_9BACT</name>
<dbReference type="AlphaFoldDB" id="A0A0S4LHV5"/>
<feature type="chain" id="PRO_5006624045" description="OmpA-like domain-containing protein" evidence="3">
    <location>
        <begin position="19"/>
        <end position="470"/>
    </location>
</feature>
<keyword evidence="2" id="KW-0175">Coiled coil</keyword>
<evidence type="ECO:0000259" key="4">
    <source>
        <dbReference type="PROSITE" id="PS51123"/>
    </source>
</evidence>
<dbReference type="Gene3D" id="1.10.287.1490">
    <property type="match status" value="1"/>
</dbReference>
<dbReference type="RefSeq" id="WP_090896969.1">
    <property type="nucleotide sequence ID" value="NZ_CZPZ01000012.1"/>
</dbReference>
<dbReference type="GO" id="GO:0016020">
    <property type="term" value="C:membrane"/>
    <property type="evidence" value="ECO:0007669"/>
    <property type="project" value="UniProtKB-UniRule"/>
</dbReference>
<dbReference type="Gene3D" id="3.30.1330.60">
    <property type="entry name" value="OmpA-like domain"/>
    <property type="match status" value="1"/>
</dbReference>
<evidence type="ECO:0000313" key="5">
    <source>
        <dbReference type="EMBL" id="CUS35526.1"/>
    </source>
</evidence>
<dbReference type="InterPro" id="IPR006665">
    <property type="entry name" value="OmpA-like"/>
</dbReference>
<proteinExistence type="predicted"/>
<evidence type="ECO:0000256" key="1">
    <source>
        <dbReference type="PROSITE-ProRule" id="PRU00473"/>
    </source>
</evidence>
<dbReference type="PANTHER" id="PTHR30329">
    <property type="entry name" value="STATOR ELEMENT OF FLAGELLAR MOTOR COMPLEX"/>
    <property type="match status" value="1"/>
</dbReference>
<protein>
    <recommendedName>
        <fullName evidence="4">OmpA-like domain-containing protein</fullName>
    </recommendedName>
</protein>
<gene>
    <name evidence="5" type="ORF">COMA2_20314</name>
</gene>
<dbReference type="CDD" id="cd07185">
    <property type="entry name" value="OmpA_C-like"/>
    <property type="match status" value="1"/>
</dbReference>
<evidence type="ECO:0000256" key="3">
    <source>
        <dbReference type="SAM" id="SignalP"/>
    </source>
</evidence>
<dbReference type="InterPro" id="IPR036737">
    <property type="entry name" value="OmpA-like_sf"/>
</dbReference>
<dbReference type="InterPro" id="IPR050330">
    <property type="entry name" value="Bact_OuterMem_StrucFunc"/>
</dbReference>
<keyword evidence="6" id="KW-1185">Reference proteome</keyword>
<dbReference type="STRING" id="1742973.COMA2_20314"/>
<dbReference type="OrthoDB" id="9783110at2"/>
<accession>A0A0S4LHV5</accession>
<organism evidence="5 6">
    <name type="scientific">Candidatus Nitrospira nitrificans</name>
    <dbReference type="NCBI Taxonomy" id="1742973"/>
    <lineage>
        <taxon>Bacteria</taxon>
        <taxon>Pseudomonadati</taxon>
        <taxon>Nitrospirota</taxon>
        <taxon>Nitrospiria</taxon>
        <taxon>Nitrospirales</taxon>
        <taxon>Nitrospiraceae</taxon>
        <taxon>Nitrospira</taxon>
    </lineage>
</organism>
<keyword evidence="1" id="KW-0472">Membrane</keyword>
<keyword evidence="3" id="KW-0732">Signal</keyword>
<evidence type="ECO:0000256" key="2">
    <source>
        <dbReference type="SAM" id="Coils"/>
    </source>
</evidence>
<feature type="signal peptide" evidence="3">
    <location>
        <begin position="1"/>
        <end position="18"/>
    </location>
</feature>
<dbReference type="Pfam" id="PF00691">
    <property type="entry name" value="OmpA"/>
    <property type="match status" value="1"/>
</dbReference>
<feature type="domain" description="OmpA-like" evidence="4">
    <location>
        <begin position="313"/>
        <end position="437"/>
    </location>
</feature>
<dbReference type="PROSITE" id="PS51123">
    <property type="entry name" value="OMPA_2"/>
    <property type="match status" value="1"/>
</dbReference>